<dbReference type="EMBL" id="QEAP01000029">
    <property type="protein sequence ID" value="TPX77093.1"/>
    <property type="molecule type" value="Genomic_DNA"/>
</dbReference>
<dbReference type="GO" id="GO:0016579">
    <property type="term" value="P:protein deubiquitination"/>
    <property type="evidence" value="ECO:0007669"/>
    <property type="project" value="InterPro"/>
</dbReference>
<dbReference type="CDD" id="cd02663">
    <property type="entry name" value="Peptidase_C19G"/>
    <property type="match status" value="1"/>
</dbReference>
<dbReference type="SUPFAM" id="SSF54001">
    <property type="entry name" value="Cysteine proteinases"/>
    <property type="match status" value="1"/>
</dbReference>
<feature type="region of interest" description="Disordered" evidence="6">
    <location>
        <begin position="440"/>
        <end position="508"/>
    </location>
</feature>
<feature type="compositionally biased region" description="Polar residues" evidence="6">
    <location>
        <begin position="456"/>
        <end position="483"/>
    </location>
</feature>
<dbReference type="InterPro" id="IPR001394">
    <property type="entry name" value="Peptidase_C19_UCH"/>
</dbReference>
<feature type="domain" description="USP" evidence="7">
    <location>
        <begin position="41"/>
        <end position="424"/>
    </location>
</feature>
<protein>
    <recommendedName>
        <fullName evidence="5">Ubiquitin carboxyl-terminal hydrolase</fullName>
        <ecNumber evidence="5">3.4.19.12</ecNumber>
    </recommendedName>
</protein>
<dbReference type="Gene3D" id="3.90.70.10">
    <property type="entry name" value="Cysteine proteinases"/>
    <property type="match status" value="1"/>
</dbReference>
<feature type="compositionally biased region" description="Polar residues" evidence="6">
    <location>
        <begin position="559"/>
        <end position="576"/>
    </location>
</feature>
<dbReference type="InterPro" id="IPR018200">
    <property type="entry name" value="USP_CS"/>
</dbReference>
<accession>A0A507FLE8</accession>
<keyword evidence="3 5" id="KW-0645">Protease</keyword>
<keyword evidence="9" id="KW-1185">Reference proteome</keyword>
<dbReference type="EC" id="3.4.19.12" evidence="5"/>
<evidence type="ECO:0000259" key="7">
    <source>
        <dbReference type="PROSITE" id="PS50235"/>
    </source>
</evidence>
<dbReference type="Pfam" id="PF00443">
    <property type="entry name" value="UCH"/>
    <property type="match status" value="1"/>
</dbReference>
<sequence length="583" mass="64383">MLQWIRGAKDGAAPGAAPGIGSAKSSRIDEWLSSNNNERYFGFENFGNTCYCNSVLQALYFCKPFRECVLQYKYPLSTAVIAASADGVSLPPFDAPLLSAGTGSAALPFLQQLESIAVEKNDETLLTTLQELFTKISTQKKRTGVMRPQTFVTKLKQENELFQGITQQDAQEFLNYLLNAIAEILVRHKKEFSEKLRLLMPTAFPTPAPPAPDVKEKKRGEKERHVPATWVHELFEGQLTNETKCLTCETITNKDEAFLDLSIDISQHSSVSTCLRNFSTSETLCAKDKFYCDTCKSLQEAEKRMKIKSLPNILVVHLKRFKYQENLQRFMKLNYRVVFPFDLKLFNTTDDAQDPDCLYTLSSVIVHLGIGPHQGHYISLVKSHDNWIVFDDDTVERVDESEISRYYGDLNNPGTGYILLYERVGLDSGRIVSSMTPAGGIPVAETVPLDEETSGRRSMSPTRGLTAEQRSVSTPSVPSAQMYGQTGPQLSGQSQQPPGNTLIAGGNQQNSGAVGVGFGGFRFKRPSVGTAEHLADTSVAGTPASQTVEQSDGDRSSDHSSPATTTTTPENVSHATSWWKRKT</sequence>
<dbReference type="InterPro" id="IPR038765">
    <property type="entry name" value="Papain-like_cys_pep_sf"/>
</dbReference>
<keyword evidence="5" id="KW-0788">Thiol protease</keyword>
<comment type="caution">
    <text evidence="8">The sequence shown here is derived from an EMBL/GenBank/DDBJ whole genome shotgun (WGS) entry which is preliminary data.</text>
</comment>
<proteinExistence type="inferred from homology"/>
<evidence type="ECO:0000256" key="5">
    <source>
        <dbReference type="RuleBase" id="RU366025"/>
    </source>
</evidence>
<organism evidence="8 9">
    <name type="scientific">Chytriomyces confervae</name>
    <dbReference type="NCBI Taxonomy" id="246404"/>
    <lineage>
        <taxon>Eukaryota</taxon>
        <taxon>Fungi</taxon>
        <taxon>Fungi incertae sedis</taxon>
        <taxon>Chytridiomycota</taxon>
        <taxon>Chytridiomycota incertae sedis</taxon>
        <taxon>Chytridiomycetes</taxon>
        <taxon>Chytridiales</taxon>
        <taxon>Chytriomycetaceae</taxon>
        <taxon>Chytriomyces</taxon>
    </lineage>
</organism>
<dbReference type="GO" id="GO:0005634">
    <property type="term" value="C:nucleus"/>
    <property type="evidence" value="ECO:0007669"/>
    <property type="project" value="TreeGrafter"/>
</dbReference>
<dbReference type="PANTHER" id="PTHR24006:SF733">
    <property type="entry name" value="RE52890P"/>
    <property type="match status" value="1"/>
</dbReference>
<evidence type="ECO:0000256" key="3">
    <source>
        <dbReference type="ARBA" id="ARBA00022670"/>
    </source>
</evidence>
<evidence type="ECO:0000313" key="8">
    <source>
        <dbReference type="EMBL" id="TPX77093.1"/>
    </source>
</evidence>
<dbReference type="STRING" id="246404.A0A507FLE8"/>
<dbReference type="GO" id="GO:0006508">
    <property type="term" value="P:proteolysis"/>
    <property type="evidence" value="ECO:0007669"/>
    <property type="project" value="UniProtKB-KW"/>
</dbReference>
<dbReference type="InterPro" id="IPR050164">
    <property type="entry name" value="Peptidase_C19"/>
</dbReference>
<evidence type="ECO:0000256" key="1">
    <source>
        <dbReference type="ARBA" id="ARBA00000707"/>
    </source>
</evidence>
<keyword evidence="4 5" id="KW-0378">Hydrolase</keyword>
<feature type="region of interest" description="Disordered" evidence="6">
    <location>
        <begin position="535"/>
        <end position="583"/>
    </location>
</feature>
<dbReference type="InterPro" id="IPR028889">
    <property type="entry name" value="USP"/>
</dbReference>
<dbReference type="PANTHER" id="PTHR24006">
    <property type="entry name" value="UBIQUITIN CARBOXYL-TERMINAL HYDROLASE"/>
    <property type="match status" value="1"/>
</dbReference>
<gene>
    <name evidence="8" type="ORF">CcCBS67573_g01659</name>
</gene>
<comment type="catalytic activity">
    <reaction evidence="1 5">
        <text>Thiol-dependent hydrolysis of ester, thioester, amide, peptide and isopeptide bonds formed by the C-terminal Gly of ubiquitin (a 76-residue protein attached to proteins as an intracellular targeting signal).</text>
        <dbReference type="EC" id="3.4.19.12"/>
    </reaction>
</comment>
<dbReference type="GO" id="GO:0004843">
    <property type="term" value="F:cysteine-type deubiquitinase activity"/>
    <property type="evidence" value="ECO:0007669"/>
    <property type="project" value="UniProtKB-UniRule"/>
</dbReference>
<feature type="compositionally biased region" description="Polar residues" evidence="6">
    <location>
        <begin position="539"/>
        <end position="550"/>
    </location>
</feature>
<dbReference type="AlphaFoldDB" id="A0A507FLE8"/>
<evidence type="ECO:0000256" key="6">
    <source>
        <dbReference type="SAM" id="MobiDB-lite"/>
    </source>
</evidence>
<evidence type="ECO:0000256" key="4">
    <source>
        <dbReference type="ARBA" id="ARBA00022801"/>
    </source>
</evidence>
<evidence type="ECO:0000256" key="2">
    <source>
        <dbReference type="ARBA" id="ARBA00009085"/>
    </source>
</evidence>
<comment type="similarity">
    <text evidence="2 5">Belongs to the peptidase C19 family.</text>
</comment>
<evidence type="ECO:0000313" key="9">
    <source>
        <dbReference type="Proteomes" id="UP000320333"/>
    </source>
</evidence>
<dbReference type="Proteomes" id="UP000320333">
    <property type="component" value="Unassembled WGS sequence"/>
</dbReference>
<name>A0A507FLE8_9FUNG</name>
<reference evidence="8 9" key="1">
    <citation type="journal article" date="2019" name="Sci. Rep.">
        <title>Comparative genomics of chytrid fungi reveal insights into the obligate biotrophic and pathogenic lifestyle of Synchytrium endobioticum.</title>
        <authorList>
            <person name="van de Vossenberg B.T.L.H."/>
            <person name="Warris S."/>
            <person name="Nguyen H.D.T."/>
            <person name="van Gent-Pelzer M.P.E."/>
            <person name="Joly D.L."/>
            <person name="van de Geest H.C."/>
            <person name="Bonants P.J.M."/>
            <person name="Smith D.S."/>
            <person name="Levesque C.A."/>
            <person name="van der Lee T.A.J."/>
        </authorList>
    </citation>
    <scope>NUCLEOTIDE SEQUENCE [LARGE SCALE GENOMIC DNA]</scope>
    <source>
        <strain evidence="8 9">CBS 675.73</strain>
    </source>
</reference>
<dbReference type="PROSITE" id="PS00972">
    <property type="entry name" value="USP_1"/>
    <property type="match status" value="1"/>
</dbReference>
<dbReference type="PROSITE" id="PS50235">
    <property type="entry name" value="USP_3"/>
    <property type="match status" value="1"/>
</dbReference>
<dbReference type="PROSITE" id="PS00973">
    <property type="entry name" value="USP_2"/>
    <property type="match status" value="1"/>
</dbReference>
<feature type="compositionally biased region" description="Low complexity" evidence="6">
    <location>
        <begin position="484"/>
        <end position="499"/>
    </location>
</feature>
<dbReference type="GO" id="GO:0005829">
    <property type="term" value="C:cytosol"/>
    <property type="evidence" value="ECO:0007669"/>
    <property type="project" value="TreeGrafter"/>
</dbReference>
<dbReference type="OrthoDB" id="27652at2759"/>
<keyword evidence="5" id="KW-0833">Ubl conjugation pathway</keyword>